<dbReference type="InterPro" id="IPR013130">
    <property type="entry name" value="Fe3_Rdtase_TM_dom"/>
</dbReference>
<feature type="transmembrane region" description="Helical" evidence="14">
    <location>
        <begin position="318"/>
        <end position="336"/>
    </location>
</feature>
<feature type="domain" description="FAD-binding FR-type" evidence="15">
    <location>
        <begin position="370"/>
        <end position="485"/>
    </location>
</feature>
<evidence type="ECO:0000256" key="11">
    <source>
        <dbReference type="ARBA" id="ARBA00023136"/>
    </source>
</evidence>
<proteinExistence type="inferred from homology"/>
<evidence type="ECO:0000256" key="12">
    <source>
        <dbReference type="ARBA" id="ARBA00048483"/>
    </source>
</evidence>
<dbReference type="SUPFAM" id="SSF52343">
    <property type="entry name" value="Ferredoxin reductase-like, C-terminal NADP-linked domain"/>
    <property type="match status" value="1"/>
</dbReference>
<evidence type="ECO:0000256" key="8">
    <source>
        <dbReference type="ARBA" id="ARBA00022989"/>
    </source>
</evidence>
<dbReference type="Pfam" id="PF01794">
    <property type="entry name" value="Ferric_reduct"/>
    <property type="match status" value="1"/>
</dbReference>
<dbReference type="EMBL" id="JAGTJS010000004">
    <property type="protein sequence ID" value="KAH7271473.1"/>
    <property type="molecule type" value="Genomic_DNA"/>
</dbReference>
<dbReference type="SUPFAM" id="SSF63380">
    <property type="entry name" value="Riboflavin synthase domain-like"/>
    <property type="match status" value="1"/>
</dbReference>
<evidence type="ECO:0000256" key="10">
    <source>
        <dbReference type="ARBA" id="ARBA00023065"/>
    </source>
</evidence>
<feature type="compositionally biased region" description="Low complexity" evidence="13">
    <location>
        <begin position="575"/>
        <end position="590"/>
    </location>
</feature>
<dbReference type="GO" id="GO:0006826">
    <property type="term" value="P:iron ion transport"/>
    <property type="evidence" value="ECO:0007669"/>
    <property type="project" value="UniProtKB-ARBA"/>
</dbReference>
<comment type="catalytic activity">
    <reaction evidence="12">
        <text>2 a Fe(II)-siderophore + NADP(+) + H(+) = 2 a Fe(III)-siderophore + NADPH</text>
        <dbReference type="Rhea" id="RHEA:28795"/>
        <dbReference type="Rhea" id="RHEA-COMP:11342"/>
        <dbReference type="Rhea" id="RHEA-COMP:11344"/>
        <dbReference type="ChEBI" id="CHEBI:15378"/>
        <dbReference type="ChEBI" id="CHEBI:29033"/>
        <dbReference type="ChEBI" id="CHEBI:29034"/>
        <dbReference type="ChEBI" id="CHEBI:57783"/>
        <dbReference type="ChEBI" id="CHEBI:58349"/>
        <dbReference type="EC" id="1.16.1.9"/>
    </reaction>
</comment>
<feature type="transmembrane region" description="Helical" evidence="14">
    <location>
        <begin position="287"/>
        <end position="311"/>
    </location>
</feature>
<dbReference type="PROSITE" id="PS51384">
    <property type="entry name" value="FAD_FR"/>
    <property type="match status" value="1"/>
</dbReference>
<keyword evidence="5" id="KW-1003">Cell membrane</keyword>
<comment type="subcellular location">
    <subcellularLocation>
        <location evidence="1">Cell membrane</location>
        <topology evidence="1">Multi-pass membrane protein</topology>
    </subcellularLocation>
</comment>
<evidence type="ECO:0000256" key="14">
    <source>
        <dbReference type="SAM" id="Phobius"/>
    </source>
</evidence>
<evidence type="ECO:0000256" key="9">
    <source>
        <dbReference type="ARBA" id="ARBA00023002"/>
    </source>
</evidence>
<feature type="region of interest" description="Disordered" evidence="13">
    <location>
        <begin position="698"/>
        <end position="727"/>
    </location>
</feature>
<dbReference type="InterPro" id="IPR051410">
    <property type="entry name" value="Ferric/Cupric_Reductase"/>
</dbReference>
<evidence type="ECO:0000313" key="16">
    <source>
        <dbReference type="EMBL" id="KAH7271473.1"/>
    </source>
</evidence>
<dbReference type="OrthoDB" id="167398at2759"/>
<dbReference type="Pfam" id="PF08022">
    <property type="entry name" value="FAD_binding_8"/>
    <property type="match status" value="1"/>
</dbReference>
<feature type="transmembrane region" description="Helical" evidence="14">
    <location>
        <begin position="486"/>
        <end position="509"/>
    </location>
</feature>
<dbReference type="InterPro" id="IPR017938">
    <property type="entry name" value="Riboflavin_synthase-like_b-brl"/>
</dbReference>
<reference evidence="16" key="1">
    <citation type="journal article" date="2021" name="Nat. Commun.">
        <title>Genetic determinants of endophytism in the Arabidopsis root mycobiome.</title>
        <authorList>
            <person name="Mesny F."/>
            <person name="Miyauchi S."/>
            <person name="Thiergart T."/>
            <person name="Pickel B."/>
            <person name="Atanasova L."/>
            <person name="Karlsson M."/>
            <person name="Huettel B."/>
            <person name="Barry K.W."/>
            <person name="Haridas S."/>
            <person name="Chen C."/>
            <person name="Bauer D."/>
            <person name="Andreopoulos W."/>
            <person name="Pangilinan J."/>
            <person name="LaButti K."/>
            <person name="Riley R."/>
            <person name="Lipzen A."/>
            <person name="Clum A."/>
            <person name="Drula E."/>
            <person name="Henrissat B."/>
            <person name="Kohler A."/>
            <person name="Grigoriev I.V."/>
            <person name="Martin F.M."/>
            <person name="Hacquard S."/>
        </authorList>
    </citation>
    <scope>NUCLEOTIDE SEQUENCE</scope>
    <source>
        <strain evidence="16">FSSC 5 MPI-SDFR-AT-0091</strain>
    </source>
</reference>
<keyword evidence="10" id="KW-0406">Ion transport</keyword>
<keyword evidence="11 14" id="KW-0472">Membrane</keyword>
<feature type="transmembrane region" description="Helical" evidence="14">
    <location>
        <begin position="210"/>
        <end position="236"/>
    </location>
</feature>
<evidence type="ECO:0000256" key="6">
    <source>
        <dbReference type="ARBA" id="ARBA00022692"/>
    </source>
</evidence>
<dbReference type="GO" id="GO:0005886">
    <property type="term" value="C:plasma membrane"/>
    <property type="evidence" value="ECO:0007669"/>
    <property type="project" value="UniProtKB-SubCell"/>
</dbReference>
<gene>
    <name evidence="16" type="ORF">B0J15DRAFT_544367</name>
</gene>
<feature type="transmembrane region" description="Helical" evidence="14">
    <location>
        <begin position="342"/>
        <end position="364"/>
    </location>
</feature>
<dbReference type="Gene3D" id="3.40.50.80">
    <property type="entry name" value="Nucleotide-binding domain of ferredoxin-NADP reductase (FNR) module"/>
    <property type="match status" value="2"/>
</dbReference>
<dbReference type="InterPro" id="IPR013121">
    <property type="entry name" value="Fe_red_NAD-bd_6"/>
</dbReference>
<evidence type="ECO:0000313" key="17">
    <source>
        <dbReference type="Proteomes" id="UP000736672"/>
    </source>
</evidence>
<sequence>MAPNLHIREAVNGVSRSFSNLVKRIEIAITPTSPPGLIQAQTVDPWEKSGKYGRGWSYFAIALIGTVLIMRIWHLWQDKIRQAIYKQEVEEHYRNLYSMQAEYAMSGGIPGAQSPRLFHEGDAPGEKTFRPKAHFSSVSIVNDTLALFRWIFYRPIPDFVWGRRRITFSSLAVLTTVFVSLIFVVLYCFLQQPLYWQSIQYGSPPLAIRAGMIGVALTPWIIATSMKANLLTILIGIGPERLNVFHRWAGYLLLFLSLVHAIPFYIQPVWDDGGMEVFQRLFPGGSGIIYGTGIACLVPLIWLCVASLPFIRRMAYEVFVLLHIPVGILYVGLLFWHTKNFLMSWAYLWTTIGIWAFCYFLRLFKLNWTKPWRMSFLVGDEAAITLMAENAIKITIPTQQRWKPGQYFYLRMPGISLFENHPFTVASLCSDDFPSEYGEEYRDCTLVFRPYGGFTRRVLETAIEKGPFHTYRAFLDGPYGGMRRDLAAFDTCILIAGGSGITALVSQLLNLIKRMRDGKAITKKVVVVWALKRLEAMDWFREELRICRESAPPESVTCKFFVTSAVRARPGMDAPGPFNQGPPNAGPNNPRVLSHMFHDKLDGFVAGIASKRNSALIQSEAQGDPERERELRAEDEDRITALPQQKYLQPHSFPPPPPGPPPTNREEAYKKLDNYGYPEDKKPAVDEDDQPAKEEFRFRPMNVENPPHFNYAPPRPSQEPRPEDDDLPVRAPELAHLRTTNLEPARPRPTSTFGPPSGFDFGFASTPTEFQKSLMRFAFPVPHQIDGGWSVEYGRPDLGYMLKEWATGGPDGRGILGRRTAVFVCGPPSMRVGVANTVARLQAEIWGDDELEEIFLHTENFALIIALITTFPSIQSQNLVIMSEWPERDIDKIAKGWSIAMRCSKERLKRVYGLETQQLDDAVNQGRVVLETVCVFMHACVKRGQYKLPLEFWRILHSEYGIVVYPSAFTEDIEIQGLGMDVTFTEAYHGHIVMFGSCCGSKTPPCPFEILTEPPPVYQKETPKVEAPKLDAPKVA</sequence>
<keyword evidence="6 14" id="KW-0812">Transmembrane</keyword>
<organism evidence="16 17">
    <name type="scientific">Fusarium solani</name>
    <name type="common">Filamentous fungus</name>
    <dbReference type="NCBI Taxonomy" id="169388"/>
    <lineage>
        <taxon>Eukaryota</taxon>
        <taxon>Fungi</taxon>
        <taxon>Dikarya</taxon>
        <taxon>Ascomycota</taxon>
        <taxon>Pezizomycotina</taxon>
        <taxon>Sordariomycetes</taxon>
        <taxon>Hypocreomycetidae</taxon>
        <taxon>Hypocreales</taxon>
        <taxon>Nectriaceae</taxon>
        <taxon>Fusarium</taxon>
        <taxon>Fusarium solani species complex</taxon>
    </lineage>
</organism>
<evidence type="ECO:0000256" key="2">
    <source>
        <dbReference type="ARBA" id="ARBA00006278"/>
    </source>
</evidence>
<evidence type="ECO:0000259" key="15">
    <source>
        <dbReference type="PROSITE" id="PS51384"/>
    </source>
</evidence>
<keyword evidence="7" id="KW-0249">Electron transport</keyword>
<dbReference type="InterPro" id="IPR017927">
    <property type="entry name" value="FAD-bd_FR_type"/>
</dbReference>
<dbReference type="CDD" id="cd06186">
    <property type="entry name" value="NOX_Duox_like_FAD_NADP"/>
    <property type="match status" value="1"/>
</dbReference>
<feature type="region of interest" description="Disordered" evidence="13">
    <location>
        <begin position="643"/>
        <end position="668"/>
    </location>
</feature>
<dbReference type="SFLD" id="SFLDG01168">
    <property type="entry name" value="Ferric_reductase_subgroup_(FRE"/>
    <property type="match status" value="1"/>
</dbReference>
<feature type="transmembrane region" description="Helical" evidence="14">
    <location>
        <begin position="248"/>
        <end position="267"/>
    </location>
</feature>
<dbReference type="GO" id="GO:0006879">
    <property type="term" value="P:intracellular iron ion homeostasis"/>
    <property type="evidence" value="ECO:0007669"/>
    <property type="project" value="TreeGrafter"/>
</dbReference>
<dbReference type="SFLD" id="SFLDS00052">
    <property type="entry name" value="Ferric_Reductase_Domain"/>
    <property type="match status" value="1"/>
</dbReference>
<feature type="transmembrane region" description="Helical" evidence="14">
    <location>
        <begin position="171"/>
        <end position="190"/>
    </location>
</feature>
<dbReference type="Pfam" id="PF08030">
    <property type="entry name" value="NAD_binding_6"/>
    <property type="match status" value="1"/>
</dbReference>
<dbReference type="InterPro" id="IPR013112">
    <property type="entry name" value="FAD-bd_8"/>
</dbReference>
<protein>
    <recommendedName>
        <fullName evidence="3">ferric-chelate reductase (NADPH)</fullName>
        <ecNumber evidence="3">1.16.1.9</ecNumber>
    </recommendedName>
</protein>
<keyword evidence="9" id="KW-0560">Oxidoreductase</keyword>
<dbReference type="AlphaFoldDB" id="A0A9P9L013"/>
<keyword evidence="8 14" id="KW-1133">Transmembrane helix</keyword>
<dbReference type="GO" id="GO:0015677">
    <property type="term" value="P:copper ion import"/>
    <property type="evidence" value="ECO:0007669"/>
    <property type="project" value="TreeGrafter"/>
</dbReference>
<evidence type="ECO:0000256" key="7">
    <source>
        <dbReference type="ARBA" id="ARBA00022982"/>
    </source>
</evidence>
<comment type="caution">
    <text evidence="16">The sequence shown here is derived from an EMBL/GenBank/DDBJ whole genome shotgun (WGS) entry which is preliminary data.</text>
</comment>
<name>A0A9P9L013_FUSSL</name>
<evidence type="ECO:0000256" key="4">
    <source>
        <dbReference type="ARBA" id="ARBA00022448"/>
    </source>
</evidence>
<keyword evidence="4" id="KW-0813">Transport</keyword>
<evidence type="ECO:0000256" key="5">
    <source>
        <dbReference type="ARBA" id="ARBA00022475"/>
    </source>
</evidence>
<dbReference type="InterPro" id="IPR039261">
    <property type="entry name" value="FNR_nucleotide-bd"/>
</dbReference>
<dbReference type="PANTHER" id="PTHR32361:SF23">
    <property type="entry name" value="FERRIC-CHELATE REDUCTASE"/>
    <property type="match status" value="1"/>
</dbReference>
<accession>A0A9P9L013</accession>
<feature type="compositionally biased region" description="Pro residues" evidence="13">
    <location>
        <begin position="652"/>
        <end position="663"/>
    </location>
</feature>
<evidence type="ECO:0000256" key="1">
    <source>
        <dbReference type="ARBA" id="ARBA00004651"/>
    </source>
</evidence>
<evidence type="ECO:0000256" key="3">
    <source>
        <dbReference type="ARBA" id="ARBA00012668"/>
    </source>
</evidence>
<dbReference type="EC" id="1.16.1.9" evidence="3"/>
<keyword evidence="17" id="KW-1185">Reference proteome</keyword>
<comment type="similarity">
    <text evidence="2">Belongs to the ferric reductase (FRE) family.</text>
</comment>
<feature type="region of interest" description="Disordered" evidence="13">
    <location>
        <begin position="571"/>
        <end position="590"/>
    </location>
</feature>
<dbReference type="Proteomes" id="UP000736672">
    <property type="component" value="Unassembled WGS sequence"/>
</dbReference>
<dbReference type="PANTHER" id="PTHR32361">
    <property type="entry name" value="FERRIC/CUPRIC REDUCTASE TRANSMEMBRANE COMPONENT"/>
    <property type="match status" value="1"/>
</dbReference>
<evidence type="ECO:0000256" key="13">
    <source>
        <dbReference type="SAM" id="MobiDB-lite"/>
    </source>
</evidence>
<dbReference type="GO" id="GO:0052851">
    <property type="term" value="F:ferric-chelate reductase (NADPH) activity"/>
    <property type="evidence" value="ECO:0007669"/>
    <property type="project" value="UniProtKB-EC"/>
</dbReference>
<feature type="transmembrane region" description="Helical" evidence="14">
    <location>
        <begin position="56"/>
        <end position="76"/>
    </location>
</feature>